<comment type="caution">
    <text evidence="3">The sequence shown here is derived from an EMBL/GenBank/DDBJ whole genome shotgun (WGS) entry which is preliminary data.</text>
</comment>
<name>A0ABR2KEG1_9EUKA</name>
<evidence type="ECO:0000256" key="1">
    <source>
        <dbReference type="ARBA" id="ARBA00012513"/>
    </source>
</evidence>
<dbReference type="SMART" id="SM00220">
    <property type="entry name" value="S_TKc"/>
    <property type="match status" value="1"/>
</dbReference>
<feature type="domain" description="Protein kinase" evidence="2">
    <location>
        <begin position="14"/>
        <end position="276"/>
    </location>
</feature>
<dbReference type="InterPro" id="IPR011009">
    <property type="entry name" value="Kinase-like_dom_sf"/>
</dbReference>
<dbReference type="PROSITE" id="PS00108">
    <property type="entry name" value="PROTEIN_KINASE_ST"/>
    <property type="match status" value="1"/>
</dbReference>
<accession>A0ABR2KEG1</accession>
<evidence type="ECO:0000313" key="4">
    <source>
        <dbReference type="Proteomes" id="UP001470230"/>
    </source>
</evidence>
<evidence type="ECO:0000259" key="2">
    <source>
        <dbReference type="PROSITE" id="PS50011"/>
    </source>
</evidence>
<proteinExistence type="predicted"/>
<dbReference type="EMBL" id="JAPFFF010000005">
    <property type="protein sequence ID" value="KAK8889495.1"/>
    <property type="molecule type" value="Genomic_DNA"/>
</dbReference>
<gene>
    <name evidence="3" type="ORF">M9Y10_034243</name>
</gene>
<dbReference type="Pfam" id="PF00069">
    <property type="entry name" value="Pkinase"/>
    <property type="match status" value="1"/>
</dbReference>
<dbReference type="Proteomes" id="UP001470230">
    <property type="component" value="Unassembled WGS sequence"/>
</dbReference>
<dbReference type="SUPFAM" id="SSF56112">
    <property type="entry name" value="Protein kinase-like (PK-like)"/>
    <property type="match status" value="1"/>
</dbReference>
<sequence>MIPSLKAGKIIGDYKLIVKIGRGGYSQVFYVQDINKNLFYSMKIEKCSSEKKALHYEQKVFKSLNSSVYFPEFVKYGRTQDYRFLVMECFGPSIETLCLIHIDKHLSLSTSLRLSIEMLRCIQEFHNNGFIHRDIKPANFLLRKSKRYPIVLIDFGLARRYINPVDGEIIQYREQPGYVGTNKFASLNAYKKIKLSQRDDLMSWFYSVIKIRTSKLPWDDIKDKGMTYDMKEKASVDQLIVKMPHQFKNIYEIINCLAIDEKPDYDMIIALISQAMEENDCNWNDPYDWELMSNQEIEKISIIPITPLDSTDSPNIPMNLPTIKTNENESQIAQEIVIDESSIYYNTKSCCIIE</sequence>
<evidence type="ECO:0000313" key="3">
    <source>
        <dbReference type="EMBL" id="KAK8889495.1"/>
    </source>
</evidence>
<dbReference type="InterPro" id="IPR000719">
    <property type="entry name" value="Prot_kinase_dom"/>
</dbReference>
<reference evidence="3 4" key="1">
    <citation type="submission" date="2024-04" db="EMBL/GenBank/DDBJ databases">
        <title>Tritrichomonas musculus Genome.</title>
        <authorList>
            <person name="Alves-Ferreira E."/>
            <person name="Grigg M."/>
            <person name="Lorenzi H."/>
            <person name="Galac M."/>
        </authorList>
    </citation>
    <scope>NUCLEOTIDE SEQUENCE [LARGE SCALE GENOMIC DNA]</scope>
    <source>
        <strain evidence="3 4">EAF2021</strain>
    </source>
</reference>
<dbReference type="PROSITE" id="PS50011">
    <property type="entry name" value="PROTEIN_KINASE_DOM"/>
    <property type="match status" value="1"/>
</dbReference>
<keyword evidence="4" id="KW-1185">Reference proteome</keyword>
<organism evidence="3 4">
    <name type="scientific">Tritrichomonas musculus</name>
    <dbReference type="NCBI Taxonomy" id="1915356"/>
    <lineage>
        <taxon>Eukaryota</taxon>
        <taxon>Metamonada</taxon>
        <taxon>Parabasalia</taxon>
        <taxon>Tritrichomonadida</taxon>
        <taxon>Tritrichomonadidae</taxon>
        <taxon>Tritrichomonas</taxon>
    </lineage>
</organism>
<dbReference type="InterPro" id="IPR008271">
    <property type="entry name" value="Ser/Thr_kinase_AS"/>
</dbReference>
<dbReference type="PANTHER" id="PTHR11909">
    <property type="entry name" value="CASEIN KINASE-RELATED"/>
    <property type="match status" value="1"/>
</dbReference>
<dbReference type="Gene3D" id="1.10.510.10">
    <property type="entry name" value="Transferase(Phosphotransferase) domain 1"/>
    <property type="match status" value="1"/>
</dbReference>
<dbReference type="EC" id="2.7.11.1" evidence="1"/>
<dbReference type="InterPro" id="IPR050235">
    <property type="entry name" value="CK1_Ser-Thr_kinase"/>
</dbReference>
<protein>
    <recommendedName>
        <fullName evidence="1">non-specific serine/threonine protein kinase</fullName>
        <ecNumber evidence="1">2.7.11.1</ecNumber>
    </recommendedName>
</protein>